<evidence type="ECO:0000313" key="2">
    <source>
        <dbReference type="Proteomes" id="UP000814140"/>
    </source>
</evidence>
<comment type="caution">
    <text evidence="1">The sequence shown here is derived from an EMBL/GenBank/DDBJ whole genome shotgun (WGS) entry which is preliminary data.</text>
</comment>
<proteinExistence type="predicted"/>
<evidence type="ECO:0000313" key="1">
    <source>
        <dbReference type="EMBL" id="KAI0054819.1"/>
    </source>
</evidence>
<accession>A0ACB8SE46</accession>
<reference evidence="1" key="1">
    <citation type="submission" date="2021-03" db="EMBL/GenBank/DDBJ databases">
        <authorList>
            <consortium name="DOE Joint Genome Institute"/>
            <person name="Ahrendt S."/>
            <person name="Looney B.P."/>
            <person name="Miyauchi S."/>
            <person name="Morin E."/>
            <person name="Drula E."/>
            <person name="Courty P.E."/>
            <person name="Chicoki N."/>
            <person name="Fauchery L."/>
            <person name="Kohler A."/>
            <person name="Kuo A."/>
            <person name="Labutti K."/>
            <person name="Pangilinan J."/>
            <person name="Lipzen A."/>
            <person name="Riley R."/>
            <person name="Andreopoulos W."/>
            <person name="He G."/>
            <person name="Johnson J."/>
            <person name="Barry K.W."/>
            <person name="Grigoriev I.V."/>
            <person name="Nagy L."/>
            <person name="Hibbett D."/>
            <person name="Henrissat B."/>
            <person name="Matheny P.B."/>
            <person name="Labbe J."/>
            <person name="Martin F."/>
        </authorList>
    </citation>
    <scope>NUCLEOTIDE SEQUENCE</scope>
    <source>
        <strain evidence="1">HHB10654</strain>
    </source>
</reference>
<sequence>MVTIDMVLDSRHNLGVNRRRGWRRRRCGDYGLEGQSRKWGARRQSKDGRENAICGERALFVRCLFGAPVTSSRSSRVHQFGARLRHRPSLGPRQLGRHTELQRQYHDDSRQDDNAHDGIVSDTREQVLGQ</sequence>
<dbReference type="EMBL" id="MU277342">
    <property type="protein sequence ID" value="KAI0054819.1"/>
    <property type="molecule type" value="Genomic_DNA"/>
</dbReference>
<dbReference type="Proteomes" id="UP000814140">
    <property type="component" value="Unassembled WGS sequence"/>
</dbReference>
<gene>
    <name evidence="1" type="ORF">BV25DRAFT_377106</name>
</gene>
<reference evidence="1" key="2">
    <citation type="journal article" date="2022" name="New Phytol.">
        <title>Evolutionary transition to the ectomycorrhizal habit in the genomes of a hyperdiverse lineage of mushroom-forming fungi.</title>
        <authorList>
            <person name="Looney B."/>
            <person name="Miyauchi S."/>
            <person name="Morin E."/>
            <person name="Drula E."/>
            <person name="Courty P.E."/>
            <person name="Kohler A."/>
            <person name="Kuo A."/>
            <person name="LaButti K."/>
            <person name="Pangilinan J."/>
            <person name="Lipzen A."/>
            <person name="Riley R."/>
            <person name="Andreopoulos W."/>
            <person name="He G."/>
            <person name="Johnson J."/>
            <person name="Nolan M."/>
            <person name="Tritt A."/>
            <person name="Barry K.W."/>
            <person name="Grigoriev I.V."/>
            <person name="Nagy L.G."/>
            <person name="Hibbett D."/>
            <person name="Henrissat B."/>
            <person name="Matheny P.B."/>
            <person name="Labbe J."/>
            <person name="Martin F.M."/>
        </authorList>
    </citation>
    <scope>NUCLEOTIDE SEQUENCE</scope>
    <source>
        <strain evidence="1">HHB10654</strain>
    </source>
</reference>
<organism evidence="1 2">
    <name type="scientific">Artomyces pyxidatus</name>
    <dbReference type="NCBI Taxonomy" id="48021"/>
    <lineage>
        <taxon>Eukaryota</taxon>
        <taxon>Fungi</taxon>
        <taxon>Dikarya</taxon>
        <taxon>Basidiomycota</taxon>
        <taxon>Agaricomycotina</taxon>
        <taxon>Agaricomycetes</taxon>
        <taxon>Russulales</taxon>
        <taxon>Auriscalpiaceae</taxon>
        <taxon>Artomyces</taxon>
    </lineage>
</organism>
<name>A0ACB8SE46_9AGAM</name>
<keyword evidence="2" id="KW-1185">Reference proteome</keyword>
<protein>
    <submittedName>
        <fullName evidence="1">Uncharacterized protein</fullName>
    </submittedName>
</protein>